<proteinExistence type="inferred from homology"/>
<evidence type="ECO:0000256" key="10">
    <source>
        <dbReference type="HAMAP-Rule" id="MF_00454"/>
    </source>
</evidence>
<keyword evidence="10" id="KW-0915">Sodium</keyword>
<evidence type="ECO:0000313" key="14">
    <source>
        <dbReference type="Proteomes" id="UP000271380"/>
    </source>
</evidence>
<dbReference type="Proteomes" id="UP000271380">
    <property type="component" value="Chromosome"/>
</dbReference>
<keyword evidence="5 10" id="KW-0472">Membrane</keyword>
<reference evidence="11 13" key="1">
    <citation type="journal article" date="2015" name="Genome Announc.">
        <title>Complete Genome Sequence of Corynebacterium kutscheri DSM 20755, a Corynebacterial Type Strain with Remarkably Low G+C Content of Chromosomal DNA.</title>
        <authorList>
            <person name="Ruckert C."/>
            <person name="Albersmeier A."/>
            <person name="Winkler A."/>
            <person name="Tauch A."/>
        </authorList>
    </citation>
    <scope>NUCLEOTIDE SEQUENCE [LARGE SCALE GENOMIC DNA]</scope>
    <source>
        <strain evidence="11 13">DSM 20755</strain>
    </source>
</reference>
<evidence type="ECO:0000256" key="6">
    <source>
        <dbReference type="ARBA" id="ARBA00023303"/>
    </source>
</evidence>
<dbReference type="Pfam" id="PF02537">
    <property type="entry name" value="CRCB"/>
    <property type="match status" value="1"/>
</dbReference>
<sequence length="103" mass="10757">MLTIILVFLGGMAGGLLRHALSHILGGYWGTFIANTLACFLIGLGLTPAMSIGVAGALSTWSTLAKELGMLIDARRYALFSGYLLLTLTAGLLALHTAHVVIS</sequence>
<evidence type="ECO:0000256" key="4">
    <source>
        <dbReference type="ARBA" id="ARBA00022989"/>
    </source>
</evidence>
<comment type="caution">
    <text evidence="10">Lacks conserved residue(s) required for the propagation of feature annotation.</text>
</comment>
<dbReference type="GO" id="GO:0046872">
    <property type="term" value="F:metal ion binding"/>
    <property type="evidence" value="ECO:0007669"/>
    <property type="project" value="UniProtKB-KW"/>
</dbReference>
<dbReference type="STRING" id="35755.UL82_02985"/>
<organism evidence="11 13">
    <name type="scientific">Corynebacterium kutscheri</name>
    <dbReference type="NCBI Taxonomy" id="35755"/>
    <lineage>
        <taxon>Bacteria</taxon>
        <taxon>Bacillati</taxon>
        <taxon>Actinomycetota</taxon>
        <taxon>Actinomycetes</taxon>
        <taxon>Mycobacteriales</taxon>
        <taxon>Corynebacteriaceae</taxon>
        <taxon>Corynebacterium</taxon>
    </lineage>
</organism>
<dbReference type="HAMAP" id="MF_00454">
    <property type="entry name" value="FluC"/>
    <property type="match status" value="1"/>
</dbReference>
<dbReference type="RefSeq" id="WP_046438940.1">
    <property type="nucleotide sequence ID" value="NZ_CP011312.1"/>
</dbReference>
<evidence type="ECO:0000256" key="5">
    <source>
        <dbReference type="ARBA" id="ARBA00023136"/>
    </source>
</evidence>
<dbReference type="GO" id="GO:0005886">
    <property type="term" value="C:plasma membrane"/>
    <property type="evidence" value="ECO:0007669"/>
    <property type="project" value="UniProtKB-SubCell"/>
</dbReference>
<feature type="transmembrane region" description="Helical" evidence="10">
    <location>
        <begin position="79"/>
        <end position="102"/>
    </location>
</feature>
<dbReference type="Proteomes" id="UP000033457">
    <property type="component" value="Chromosome"/>
</dbReference>
<dbReference type="GO" id="GO:0062054">
    <property type="term" value="F:fluoride channel activity"/>
    <property type="evidence" value="ECO:0007669"/>
    <property type="project" value="UniProtKB-UniRule"/>
</dbReference>
<dbReference type="EMBL" id="CP011312">
    <property type="protein sequence ID" value="AKE40813.1"/>
    <property type="molecule type" value="Genomic_DNA"/>
</dbReference>
<dbReference type="OrthoDB" id="5148600at2"/>
<keyword evidence="3 10" id="KW-0812">Transmembrane</keyword>
<evidence type="ECO:0000313" key="13">
    <source>
        <dbReference type="Proteomes" id="UP000033457"/>
    </source>
</evidence>
<keyword evidence="13" id="KW-1185">Reference proteome</keyword>
<keyword evidence="2 10" id="KW-1003">Cell membrane</keyword>
<feature type="transmembrane region" description="Helical" evidence="10">
    <location>
        <begin position="32"/>
        <end position="58"/>
    </location>
</feature>
<evidence type="ECO:0000256" key="8">
    <source>
        <dbReference type="ARBA" id="ARBA00035585"/>
    </source>
</evidence>
<feature type="binding site" evidence="10">
    <location>
        <position position="59"/>
    </location>
    <ligand>
        <name>Na(+)</name>
        <dbReference type="ChEBI" id="CHEBI:29101"/>
        <note>structural</note>
    </ligand>
</feature>
<reference evidence="12 14" key="2">
    <citation type="submission" date="2018-12" db="EMBL/GenBank/DDBJ databases">
        <authorList>
            <consortium name="Pathogen Informatics"/>
        </authorList>
    </citation>
    <scope>NUCLEOTIDE SEQUENCE [LARGE SCALE GENOMIC DNA]</scope>
    <source>
        <strain evidence="12 14">NCTC949</strain>
    </source>
</reference>
<comment type="activity regulation">
    <text evidence="10">Na(+) is not transported, but it plays an essential structural role and its presence is essential for fluoride channel function.</text>
</comment>
<keyword evidence="4 10" id="KW-1133">Transmembrane helix</keyword>
<dbReference type="InterPro" id="IPR003691">
    <property type="entry name" value="FluC"/>
</dbReference>
<feature type="binding site" evidence="10">
    <location>
        <position position="56"/>
    </location>
    <ligand>
        <name>Na(+)</name>
        <dbReference type="ChEBI" id="CHEBI:29101"/>
        <note>structural</note>
    </ligand>
</feature>
<dbReference type="KEGG" id="cku:UL82_02985"/>
<keyword evidence="10" id="KW-0406">Ion transport</keyword>
<dbReference type="AlphaFoldDB" id="A0A0F6R147"/>
<comment type="function">
    <text evidence="9 10">Fluoride-specific ion channel. Important for reducing fluoride concentration in the cell, thus reducing its toxicity.</text>
</comment>
<dbReference type="EMBL" id="LR134377">
    <property type="protein sequence ID" value="VEH06508.1"/>
    <property type="molecule type" value="Genomic_DNA"/>
</dbReference>
<evidence type="ECO:0000256" key="3">
    <source>
        <dbReference type="ARBA" id="ARBA00022692"/>
    </source>
</evidence>
<evidence type="ECO:0000256" key="2">
    <source>
        <dbReference type="ARBA" id="ARBA00022475"/>
    </source>
</evidence>
<comment type="similarity">
    <text evidence="7 10">Belongs to the fluoride channel Fluc/FEX (TC 1.A.43) family.</text>
</comment>
<dbReference type="GO" id="GO:0140114">
    <property type="term" value="P:cellular detoxification of fluoride"/>
    <property type="evidence" value="ECO:0007669"/>
    <property type="project" value="UniProtKB-UniRule"/>
</dbReference>
<evidence type="ECO:0000256" key="1">
    <source>
        <dbReference type="ARBA" id="ARBA00004651"/>
    </source>
</evidence>
<evidence type="ECO:0000256" key="7">
    <source>
        <dbReference type="ARBA" id="ARBA00035120"/>
    </source>
</evidence>
<gene>
    <name evidence="12" type="primary">CrcB</name>
    <name evidence="10" type="synonym">crcB</name>
    <name evidence="10" type="synonym">fluC</name>
    <name evidence="12" type="ORF">NCTC949_01160</name>
    <name evidence="11" type="ORF">UL82_02985</name>
</gene>
<name>A0A0F6R147_9CORY</name>
<accession>A0A0F6R147</accession>
<keyword evidence="10" id="KW-0813">Transport</keyword>
<comment type="subcellular location">
    <subcellularLocation>
        <location evidence="1 10">Cell membrane</location>
        <topology evidence="1 10">Multi-pass membrane protein</topology>
    </subcellularLocation>
</comment>
<evidence type="ECO:0000256" key="9">
    <source>
        <dbReference type="ARBA" id="ARBA00049940"/>
    </source>
</evidence>
<protein>
    <recommendedName>
        <fullName evidence="10">Fluoride-specific ion channel FluC</fullName>
    </recommendedName>
</protein>
<dbReference type="HOGENOM" id="CLU_114342_2_2_11"/>
<keyword evidence="6 10" id="KW-0407">Ion channel</keyword>
<evidence type="ECO:0000313" key="11">
    <source>
        <dbReference type="EMBL" id="AKE40813.1"/>
    </source>
</evidence>
<comment type="catalytic activity">
    <reaction evidence="8">
        <text>fluoride(in) = fluoride(out)</text>
        <dbReference type="Rhea" id="RHEA:76159"/>
        <dbReference type="ChEBI" id="CHEBI:17051"/>
    </reaction>
    <physiologicalReaction direction="left-to-right" evidence="8">
        <dbReference type="Rhea" id="RHEA:76160"/>
    </physiologicalReaction>
</comment>
<keyword evidence="10" id="KW-0479">Metal-binding</keyword>
<evidence type="ECO:0000313" key="12">
    <source>
        <dbReference type="EMBL" id="VEH06508.1"/>
    </source>
</evidence>